<dbReference type="GO" id="GO:0005886">
    <property type="term" value="C:plasma membrane"/>
    <property type="evidence" value="ECO:0007669"/>
    <property type="project" value="UniProtKB-SubCell"/>
</dbReference>
<keyword evidence="5 9" id="KW-0812">Transmembrane</keyword>
<feature type="compositionally biased region" description="Acidic residues" evidence="8">
    <location>
        <begin position="649"/>
        <end position="671"/>
    </location>
</feature>
<organism evidence="10 11">
    <name type="scientific">Leucobacter triazinivorans</name>
    <dbReference type="NCBI Taxonomy" id="1784719"/>
    <lineage>
        <taxon>Bacteria</taxon>
        <taxon>Bacillati</taxon>
        <taxon>Actinomycetota</taxon>
        <taxon>Actinomycetes</taxon>
        <taxon>Micrococcales</taxon>
        <taxon>Microbacteriaceae</taxon>
        <taxon>Leucobacter</taxon>
    </lineage>
</organism>
<evidence type="ECO:0000256" key="9">
    <source>
        <dbReference type="SAM" id="Phobius"/>
    </source>
</evidence>
<evidence type="ECO:0000256" key="6">
    <source>
        <dbReference type="ARBA" id="ARBA00022989"/>
    </source>
</evidence>
<evidence type="ECO:0000313" key="11">
    <source>
        <dbReference type="Proteomes" id="UP000289260"/>
    </source>
</evidence>
<dbReference type="GO" id="GO:0022857">
    <property type="term" value="F:transmembrane transporter activity"/>
    <property type="evidence" value="ECO:0007669"/>
    <property type="project" value="InterPro"/>
</dbReference>
<feature type="compositionally biased region" description="Basic and acidic residues" evidence="8">
    <location>
        <begin position="675"/>
        <end position="689"/>
    </location>
</feature>
<dbReference type="OrthoDB" id="9775735at2"/>
<feature type="transmembrane region" description="Helical" evidence="9">
    <location>
        <begin position="44"/>
        <end position="63"/>
    </location>
</feature>
<proteinExistence type="inferred from homology"/>
<feature type="transmembrane region" description="Helical" evidence="9">
    <location>
        <begin position="266"/>
        <end position="286"/>
    </location>
</feature>
<accession>A0A4P6KBC9</accession>
<comment type="similarity">
    <text evidence="2">Belongs to the BCCT transporter (TC 2.A.15) family.</text>
</comment>
<feature type="region of interest" description="Disordered" evidence="8">
    <location>
        <begin position="595"/>
        <end position="689"/>
    </location>
</feature>
<evidence type="ECO:0000256" key="2">
    <source>
        <dbReference type="ARBA" id="ARBA00005658"/>
    </source>
</evidence>
<feature type="transmembrane region" description="Helical" evidence="9">
    <location>
        <begin position="225"/>
        <end position="246"/>
    </location>
</feature>
<evidence type="ECO:0000256" key="5">
    <source>
        <dbReference type="ARBA" id="ARBA00022692"/>
    </source>
</evidence>
<dbReference type="PANTHER" id="PTHR30047:SF7">
    <property type="entry name" value="HIGH-AFFINITY CHOLINE TRANSPORT PROTEIN"/>
    <property type="match status" value="1"/>
</dbReference>
<keyword evidence="4" id="KW-1003">Cell membrane</keyword>
<feature type="transmembrane region" description="Helical" evidence="9">
    <location>
        <begin position="385"/>
        <end position="414"/>
    </location>
</feature>
<name>A0A4P6KBC9_9MICO</name>
<feature type="transmembrane region" description="Helical" evidence="9">
    <location>
        <begin position="355"/>
        <end position="373"/>
    </location>
</feature>
<feature type="transmembrane region" description="Helical" evidence="9">
    <location>
        <begin position="298"/>
        <end position="321"/>
    </location>
</feature>
<dbReference type="KEGG" id="ltr:EVS81_01065"/>
<keyword evidence="7 9" id="KW-0472">Membrane</keyword>
<keyword evidence="3" id="KW-0813">Transport</keyword>
<evidence type="ECO:0000256" key="7">
    <source>
        <dbReference type="ARBA" id="ARBA00023136"/>
    </source>
</evidence>
<feature type="transmembrane region" description="Helical" evidence="9">
    <location>
        <begin position="477"/>
        <end position="496"/>
    </location>
</feature>
<dbReference type="InterPro" id="IPR000060">
    <property type="entry name" value="BCCT_transptr"/>
</dbReference>
<dbReference type="PANTHER" id="PTHR30047">
    <property type="entry name" value="HIGH-AFFINITY CHOLINE TRANSPORT PROTEIN-RELATED"/>
    <property type="match status" value="1"/>
</dbReference>
<sequence>MTKQPNTGKRTRKITVPPPPPVPHPGLIPGIGVEQTGLRFPTNWLVLSVTVALTVSVIVWAFVAPENLSEVGAGSLAWVSTNFGWLFGALAIVVALFMLVVGFGRTGGIRLGADDEEPEFSTASWISMLFAAGLGIGLLFYGPLEPLTYFLDPAPGITADGGSPGAALPALAQTILHWGPIAWAFYALVGGAIAYSAYRRGRAPLISALFEPVFPGSSHRVLGRIIDIFAIIVTLFGTAVSLGIGALQIESGFRIVTGVGPLGNTFLIGALAILTALFIASAVSGVKRGIRRLSNLNMALTGGLGLFVLIVGPTVFLLNFLPSAVVEYFQQLLMMLARNPNQGEVTAEFLSTWTTYYWAWWVSWTPFVGMFIAKISRGRKLREFVITVMLVPSAIVVAWFVVYGGTAIYMSLAGEDLQTGDSGEEVLFQLLQRLPLGMITSVIAMIAVLVFFVTAADSASIVMASMSQGGRPEPSKWVTIVWGLLLSLIAVALLLAGGRNTLSGLQSLMVVSALPFAFVVIGIMISWVKDLRTDPYIIRRKYAQAAIAQGVRRGIDEYGDDFVFGTSEVPADEGAGADFDSADPALTEWYVDATTGPIQQITGEDVRRTLDPARIERPGPERPDHTASGDASLTVGERVAPPPSHADAADDAPDDGAADETTDAPGDDENTDAPGDDKRPSRDDEPEQR</sequence>
<evidence type="ECO:0000256" key="3">
    <source>
        <dbReference type="ARBA" id="ARBA00022448"/>
    </source>
</evidence>
<dbReference type="Proteomes" id="UP000289260">
    <property type="component" value="Chromosome"/>
</dbReference>
<gene>
    <name evidence="10" type="ORF">EVS81_01065</name>
</gene>
<evidence type="ECO:0000256" key="8">
    <source>
        <dbReference type="SAM" id="MobiDB-lite"/>
    </source>
</evidence>
<feature type="transmembrane region" description="Helical" evidence="9">
    <location>
        <begin position="508"/>
        <end position="528"/>
    </location>
</feature>
<dbReference type="Pfam" id="PF02028">
    <property type="entry name" value="BCCT"/>
    <property type="match status" value="1"/>
</dbReference>
<feature type="compositionally biased region" description="Basic and acidic residues" evidence="8">
    <location>
        <begin position="604"/>
        <end position="627"/>
    </location>
</feature>
<dbReference type="AlphaFoldDB" id="A0A4P6KBC9"/>
<keyword evidence="6 9" id="KW-1133">Transmembrane helix</keyword>
<dbReference type="RefSeq" id="WP_130108752.1">
    <property type="nucleotide sequence ID" value="NZ_CP035806.1"/>
</dbReference>
<protein>
    <submittedName>
        <fullName evidence="10">BCCT family transporter</fullName>
    </submittedName>
</protein>
<evidence type="ECO:0000256" key="4">
    <source>
        <dbReference type="ARBA" id="ARBA00022475"/>
    </source>
</evidence>
<reference evidence="10 11" key="1">
    <citation type="submission" date="2019-02" db="EMBL/GenBank/DDBJ databases">
        <authorList>
            <person name="Sun L."/>
            <person name="Pan D."/>
            <person name="Wu X."/>
        </authorList>
    </citation>
    <scope>NUCLEOTIDE SEQUENCE [LARGE SCALE GENOMIC DNA]</scope>
    <source>
        <strain evidence="10 11">JW-1</strain>
    </source>
</reference>
<comment type="subcellular location">
    <subcellularLocation>
        <location evidence="1">Cell membrane</location>
        <topology evidence="1">Multi-pass membrane protein</topology>
    </subcellularLocation>
</comment>
<feature type="region of interest" description="Disordered" evidence="8">
    <location>
        <begin position="1"/>
        <end position="21"/>
    </location>
</feature>
<evidence type="ECO:0000313" key="10">
    <source>
        <dbReference type="EMBL" id="QBE47595.1"/>
    </source>
</evidence>
<feature type="transmembrane region" description="Helical" evidence="9">
    <location>
        <begin position="125"/>
        <end position="144"/>
    </location>
</feature>
<dbReference type="NCBIfam" id="TIGR00842">
    <property type="entry name" value="bcct"/>
    <property type="match status" value="1"/>
</dbReference>
<evidence type="ECO:0000256" key="1">
    <source>
        <dbReference type="ARBA" id="ARBA00004651"/>
    </source>
</evidence>
<feature type="transmembrane region" description="Helical" evidence="9">
    <location>
        <begin position="434"/>
        <end position="456"/>
    </location>
</feature>
<dbReference type="EMBL" id="CP035806">
    <property type="protein sequence ID" value="QBE47595.1"/>
    <property type="molecule type" value="Genomic_DNA"/>
</dbReference>
<feature type="transmembrane region" description="Helical" evidence="9">
    <location>
        <begin position="83"/>
        <end position="104"/>
    </location>
</feature>
<feature type="transmembrane region" description="Helical" evidence="9">
    <location>
        <begin position="175"/>
        <end position="198"/>
    </location>
</feature>
<keyword evidence="11" id="KW-1185">Reference proteome</keyword>